<sequence length="97" mass="11293">MLTKQRTTATELVTKWIDQQQEKGRTAGELHQTMFVYGDDVMQVEVDENNKLHITDRTPHQVVVFRKAEPEPGHICRCCSMEYDHEKDALHCCAYID</sequence>
<evidence type="ECO:0000313" key="2">
    <source>
        <dbReference type="Proteomes" id="UP000752012"/>
    </source>
</evidence>
<accession>A0A969PPW8</accession>
<dbReference type="RefSeq" id="WP_168007482.1">
    <property type="nucleotide sequence ID" value="NZ_JAATHJ010000018.1"/>
</dbReference>
<name>A0A969PPW8_9BACI</name>
<evidence type="ECO:0000313" key="1">
    <source>
        <dbReference type="EMBL" id="NJP38216.1"/>
    </source>
</evidence>
<reference evidence="1 2" key="1">
    <citation type="submission" date="2020-03" db="EMBL/GenBank/DDBJ databases">
        <title>Assessment of the enzymatic potential of alkaline-tolerant lipase obtained from Bacillus luteus H11 (technogenic soil) for the bioremediation of saline soils contaminated with petroleum substances.</title>
        <authorList>
            <person name="Kalwasinska A."/>
        </authorList>
    </citation>
    <scope>NUCLEOTIDE SEQUENCE [LARGE SCALE GENOMIC DNA]</scope>
    <source>
        <strain evidence="1 2">H11</strain>
    </source>
</reference>
<gene>
    <name evidence="1" type="ORF">HCN83_11535</name>
</gene>
<dbReference type="EMBL" id="JAATHJ010000018">
    <property type="protein sequence ID" value="NJP38216.1"/>
    <property type="molecule type" value="Genomic_DNA"/>
</dbReference>
<organism evidence="1 2">
    <name type="scientific">Alkalicoccus luteus</name>
    <dbReference type="NCBI Taxonomy" id="1237094"/>
    <lineage>
        <taxon>Bacteria</taxon>
        <taxon>Bacillati</taxon>
        <taxon>Bacillota</taxon>
        <taxon>Bacilli</taxon>
        <taxon>Bacillales</taxon>
        <taxon>Bacillaceae</taxon>
        <taxon>Alkalicoccus</taxon>
    </lineage>
</organism>
<protein>
    <submittedName>
        <fullName evidence="1">Uncharacterized protein</fullName>
    </submittedName>
</protein>
<comment type="caution">
    <text evidence="1">The sequence shown here is derived from an EMBL/GenBank/DDBJ whole genome shotgun (WGS) entry which is preliminary data.</text>
</comment>
<keyword evidence="2" id="KW-1185">Reference proteome</keyword>
<proteinExistence type="predicted"/>
<dbReference type="AlphaFoldDB" id="A0A969PPW8"/>
<dbReference type="Proteomes" id="UP000752012">
    <property type="component" value="Unassembled WGS sequence"/>
</dbReference>